<dbReference type="Pfam" id="PF01050">
    <property type="entry name" value="MannoseP_isomer"/>
    <property type="match status" value="1"/>
</dbReference>
<keyword evidence="14" id="KW-1185">Reference proteome</keyword>
<dbReference type="InterPro" id="IPR001538">
    <property type="entry name" value="Man6P_isomerase-2_C"/>
</dbReference>
<evidence type="ECO:0000256" key="9">
    <source>
        <dbReference type="RuleBase" id="RU004190"/>
    </source>
</evidence>
<evidence type="ECO:0000259" key="12">
    <source>
        <dbReference type="Pfam" id="PF22640"/>
    </source>
</evidence>
<feature type="domain" description="Mannose-6-phosphate isomerase type II C-terminal" evidence="11">
    <location>
        <begin position="351"/>
        <end position="465"/>
    </location>
</feature>
<dbReference type="InterPro" id="IPR006375">
    <property type="entry name" value="Man1P_GuaTrfase/Man6P_Isoase"/>
</dbReference>
<accession>A0AA48KTM8</accession>
<evidence type="ECO:0000259" key="11">
    <source>
        <dbReference type="Pfam" id="PF01050"/>
    </source>
</evidence>
<dbReference type="RefSeq" id="WP_338293811.1">
    <property type="nucleotide sequence ID" value="NZ_AP027272.1"/>
</dbReference>
<dbReference type="PANTHER" id="PTHR46390">
    <property type="entry name" value="MANNOSE-1-PHOSPHATE GUANYLYLTRANSFERASE"/>
    <property type="match status" value="1"/>
</dbReference>
<keyword evidence="13" id="KW-0413">Isomerase</keyword>
<dbReference type="EC" id="2.7.7.13" evidence="3"/>
<dbReference type="GO" id="GO:0000271">
    <property type="term" value="P:polysaccharide biosynthetic process"/>
    <property type="evidence" value="ECO:0007669"/>
    <property type="project" value="InterPro"/>
</dbReference>
<dbReference type="InterPro" id="IPR014710">
    <property type="entry name" value="RmlC-like_jellyroll"/>
</dbReference>
<dbReference type="EMBL" id="AP027272">
    <property type="protein sequence ID" value="BDX07714.1"/>
    <property type="molecule type" value="Genomic_DNA"/>
</dbReference>
<dbReference type="Proteomes" id="UP001333710">
    <property type="component" value="Chromosome"/>
</dbReference>
<evidence type="ECO:0000256" key="7">
    <source>
        <dbReference type="ARBA" id="ARBA00023134"/>
    </source>
</evidence>
<dbReference type="AlphaFoldDB" id="A0AA48KTM8"/>
<dbReference type="SUPFAM" id="SSF51182">
    <property type="entry name" value="RmlC-like cupins"/>
    <property type="match status" value="1"/>
</dbReference>
<dbReference type="Gene3D" id="3.90.550.10">
    <property type="entry name" value="Spore Coat Polysaccharide Biosynthesis Protein SpsA, Chain A"/>
    <property type="match status" value="1"/>
</dbReference>
<evidence type="ECO:0000256" key="8">
    <source>
        <dbReference type="ARBA" id="ARBA00047343"/>
    </source>
</evidence>
<sequence length="470" mass="52104">MTTSIIPVILSGGAGTRLWPMSRKHYPKQFIDLTGSGKTMLQMSALRTQAFGAPIVVCSEEHRFIVAEQLTSIGITPAAIILEPVAKNTAAAIAIAAHFAKNVADDAIIAVFPADHLVSDETAFVSALKDGVEVCAQGKLVTFGVRPDKPETGYGYINLDEQKVGESHVVKQFVEKPEYQVACEYIKAGHYLWNSGMFMFSANTLLHELKLTEPELVENCQNALLQAKQDLDFIRLNKTEFSKCKNISIDYALMEKSDNVVSIALNVGWSDIGSWESIWQESPKDAHQNVLIGDVLACQSTGCFIHSKEKLTAVVGIDDLLVVDTDDSLLIIDKKQSQEVKTIVAQLEQQSRSERLHHRSVHRPWGSFDSIKSGERYQVKQLSVKPGASLSMQLHHHRAEHWIIVEGTAEVVVGDTQHILTENESIYIPVGEKHQLKNPGKLPLKVIEVQSGAYLAEDDIVRFNDPYNRD</sequence>
<dbReference type="GO" id="GO:0005525">
    <property type="term" value="F:GTP binding"/>
    <property type="evidence" value="ECO:0007669"/>
    <property type="project" value="UniProtKB-KW"/>
</dbReference>
<keyword evidence="6" id="KW-0547">Nucleotide-binding</keyword>
<dbReference type="GO" id="GO:0016853">
    <property type="term" value="F:isomerase activity"/>
    <property type="evidence" value="ECO:0007669"/>
    <property type="project" value="UniProtKB-KW"/>
</dbReference>
<dbReference type="NCBIfam" id="TIGR01479">
    <property type="entry name" value="GMP_PMI"/>
    <property type="match status" value="1"/>
</dbReference>
<evidence type="ECO:0000256" key="4">
    <source>
        <dbReference type="ARBA" id="ARBA00022679"/>
    </source>
</evidence>
<gene>
    <name evidence="13" type="ORF">MACH26_32350</name>
</gene>
<keyword evidence="7" id="KW-0342">GTP-binding</keyword>
<dbReference type="KEGG" id="pmaw:MACH26_32350"/>
<dbReference type="InterPro" id="IPR049577">
    <property type="entry name" value="GMPP_N"/>
</dbReference>
<dbReference type="FunFam" id="2.60.120.10:FF:000032">
    <property type="entry name" value="Mannose-1-phosphate guanylyltransferase/mannose-6-phosphate isomerase"/>
    <property type="match status" value="1"/>
</dbReference>
<comment type="pathway">
    <text evidence="1">Nucleotide-sugar biosynthesis; GDP-alpha-D-mannose biosynthesis; GDP-alpha-D-mannose from alpha-D-mannose 1-phosphate (GTP route): step 1/1.</text>
</comment>
<dbReference type="InterPro" id="IPR054566">
    <property type="entry name" value="ManC/GMP-like_b-helix"/>
</dbReference>
<comment type="catalytic activity">
    <reaction evidence="8">
        <text>alpha-D-mannose 1-phosphate + GTP + H(+) = GDP-alpha-D-mannose + diphosphate</text>
        <dbReference type="Rhea" id="RHEA:15229"/>
        <dbReference type="ChEBI" id="CHEBI:15378"/>
        <dbReference type="ChEBI" id="CHEBI:33019"/>
        <dbReference type="ChEBI" id="CHEBI:37565"/>
        <dbReference type="ChEBI" id="CHEBI:57527"/>
        <dbReference type="ChEBI" id="CHEBI:58409"/>
        <dbReference type="EC" id="2.7.7.13"/>
    </reaction>
</comment>
<dbReference type="InterPro" id="IPR029044">
    <property type="entry name" value="Nucleotide-diphossugar_trans"/>
</dbReference>
<dbReference type="Pfam" id="PF00483">
    <property type="entry name" value="NTP_transferase"/>
    <property type="match status" value="1"/>
</dbReference>
<comment type="similarity">
    <text evidence="2 9">Belongs to the mannose-6-phosphate isomerase type 2 family.</text>
</comment>
<evidence type="ECO:0000313" key="13">
    <source>
        <dbReference type="EMBL" id="BDX07714.1"/>
    </source>
</evidence>
<dbReference type="InterPro" id="IPR011051">
    <property type="entry name" value="RmlC_Cupin_sf"/>
</dbReference>
<evidence type="ECO:0000256" key="1">
    <source>
        <dbReference type="ARBA" id="ARBA00004823"/>
    </source>
</evidence>
<evidence type="ECO:0000256" key="3">
    <source>
        <dbReference type="ARBA" id="ARBA00012387"/>
    </source>
</evidence>
<dbReference type="GO" id="GO:0004475">
    <property type="term" value="F:mannose-1-phosphate guanylyltransferase (GTP) activity"/>
    <property type="evidence" value="ECO:0007669"/>
    <property type="project" value="UniProtKB-EC"/>
</dbReference>
<dbReference type="PANTHER" id="PTHR46390:SF1">
    <property type="entry name" value="MANNOSE-1-PHOSPHATE GUANYLYLTRANSFERASE"/>
    <property type="match status" value="1"/>
</dbReference>
<dbReference type="InterPro" id="IPR051161">
    <property type="entry name" value="Mannose-6P_isomerase_type2"/>
</dbReference>
<evidence type="ECO:0000256" key="2">
    <source>
        <dbReference type="ARBA" id="ARBA00006115"/>
    </source>
</evidence>
<dbReference type="GO" id="GO:0009298">
    <property type="term" value="P:GDP-mannose biosynthetic process"/>
    <property type="evidence" value="ECO:0007669"/>
    <property type="project" value="TreeGrafter"/>
</dbReference>
<keyword evidence="5 13" id="KW-0548">Nucleotidyltransferase</keyword>
<dbReference type="CDD" id="cd02213">
    <property type="entry name" value="cupin_PMI_typeII_C"/>
    <property type="match status" value="1"/>
</dbReference>
<dbReference type="Pfam" id="PF22640">
    <property type="entry name" value="ManC_GMP_beta-helix"/>
    <property type="match status" value="1"/>
</dbReference>
<evidence type="ECO:0000256" key="5">
    <source>
        <dbReference type="ARBA" id="ARBA00022695"/>
    </source>
</evidence>
<proteinExistence type="inferred from homology"/>
<protein>
    <recommendedName>
        <fullName evidence="3">mannose-1-phosphate guanylyltransferase</fullName>
        <ecNumber evidence="3">2.7.7.13</ecNumber>
    </recommendedName>
</protein>
<evidence type="ECO:0000313" key="14">
    <source>
        <dbReference type="Proteomes" id="UP001333710"/>
    </source>
</evidence>
<dbReference type="InterPro" id="IPR005835">
    <property type="entry name" value="NTP_transferase_dom"/>
</dbReference>
<evidence type="ECO:0000256" key="6">
    <source>
        <dbReference type="ARBA" id="ARBA00022741"/>
    </source>
</evidence>
<organism evidence="13 14">
    <name type="scientific">Planctobacterium marinum</name>
    <dbReference type="NCBI Taxonomy" id="1631968"/>
    <lineage>
        <taxon>Bacteria</taxon>
        <taxon>Pseudomonadati</taxon>
        <taxon>Pseudomonadota</taxon>
        <taxon>Gammaproteobacteria</taxon>
        <taxon>Alteromonadales</taxon>
        <taxon>Alteromonadaceae</taxon>
        <taxon>Planctobacterium</taxon>
    </lineage>
</organism>
<dbReference type="SUPFAM" id="SSF53448">
    <property type="entry name" value="Nucleotide-diphospho-sugar transferases"/>
    <property type="match status" value="1"/>
</dbReference>
<dbReference type="CDD" id="cd02509">
    <property type="entry name" value="GDP-M1P_Guanylyltransferase"/>
    <property type="match status" value="1"/>
</dbReference>
<evidence type="ECO:0000259" key="10">
    <source>
        <dbReference type="Pfam" id="PF00483"/>
    </source>
</evidence>
<keyword evidence="4" id="KW-0808">Transferase</keyword>
<feature type="domain" description="MannoseP isomerase/GMP-like beta-helix" evidence="12">
    <location>
        <begin position="294"/>
        <end position="347"/>
    </location>
</feature>
<feature type="domain" description="Nucleotidyl transferase" evidence="10">
    <location>
        <begin position="7"/>
        <end position="286"/>
    </location>
</feature>
<dbReference type="FunFam" id="3.90.550.10:FF:000046">
    <property type="entry name" value="Mannose-1-phosphate guanylyltransferase (GDP)"/>
    <property type="match status" value="1"/>
</dbReference>
<reference evidence="13" key="1">
    <citation type="submission" date="2023-01" db="EMBL/GenBank/DDBJ databases">
        <title>Complete genome sequence of Planctobacterium marinum strain Dej080120_11.</title>
        <authorList>
            <person name="Ueki S."/>
            <person name="Maruyama F."/>
        </authorList>
    </citation>
    <scope>NUCLEOTIDE SEQUENCE</scope>
    <source>
        <strain evidence="13">Dej080120_11</strain>
    </source>
</reference>
<name>A0AA48KTM8_9ALTE</name>
<dbReference type="Gene3D" id="2.60.120.10">
    <property type="entry name" value="Jelly Rolls"/>
    <property type="match status" value="1"/>
</dbReference>